<name>A0A8J9ZVK7_BRALA</name>
<dbReference type="Proteomes" id="UP000838412">
    <property type="component" value="Chromosome 4"/>
</dbReference>
<dbReference type="SMART" id="SM00228">
    <property type="entry name" value="PDZ"/>
    <property type="match status" value="1"/>
</dbReference>
<dbReference type="Gene3D" id="2.30.42.10">
    <property type="match status" value="1"/>
</dbReference>
<evidence type="ECO:0000313" key="4">
    <source>
        <dbReference type="EMBL" id="CAH1263632.1"/>
    </source>
</evidence>
<evidence type="ECO:0000313" key="5">
    <source>
        <dbReference type="Proteomes" id="UP000838412"/>
    </source>
</evidence>
<dbReference type="SUPFAM" id="SSF50156">
    <property type="entry name" value="PDZ domain-like"/>
    <property type="match status" value="1"/>
</dbReference>
<dbReference type="CDD" id="cd00136">
    <property type="entry name" value="PDZ_canonical"/>
    <property type="match status" value="1"/>
</dbReference>
<keyword evidence="5" id="KW-1185">Reference proteome</keyword>
<feature type="compositionally biased region" description="Polar residues" evidence="1">
    <location>
        <begin position="753"/>
        <end position="762"/>
    </location>
</feature>
<reference evidence="4" key="1">
    <citation type="submission" date="2022-01" db="EMBL/GenBank/DDBJ databases">
        <authorList>
            <person name="Braso-Vives M."/>
        </authorList>
    </citation>
    <scope>NUCLEOTIDE SEQUENCE</scope>
</reference>
<sequence length="957" mass="102458">MDAISGTRRQVLLGLYLAGGWLPGARAQTAGCGVSIPGLAAGCVLGTLALCLIAFGIYFLVSRKKAKKRTALQTVAGGPGDLEAGFPEGRSHPSHAYVIENPHTKDEQKNGSQKTKAAAAPPVGTTNRDVSTEEAVPGDDSYLVLLDKKEEDQSSGFNIMKGDNGRIFIQDVRQGGPAWKSGKIHDGDQLVSVTVYFTDIAYEDALTILSYSSPYKVQLRLRKPSKRPSPVAKTVPVTIEMQPVAAASVSAASAETQQDAANVTAASAETQQDAAKVLQPTQAATIEQVPAVVAETQQDAIRMELQQQQQQQPVHEPEVLETLEPLPSPEDRLPEVWGVEVVDDDGGLSERKHNAVVNEANRIVDDAFESAKEELRREEKLLRENIQQPDTEKPLTPRLERRLSSTSLPGAFPEEATWKSPNPYPSNLPEIKFTGQSKSLDHLNKSVETDLPDDMRPRSLADIDFSKYIPPPTEPPPPMTPDTPKPIPPERGSARKKRKAPPPPPPTVTPPTPTVSPPSVSPTPQSVSPPPTTVSPPPTSVSPTPPSVSPPPTTVAPPPPSVCPPPTTVSPPAPSLPLPSVSPIAKEIPSEFLTNVTVEKEEDRRKDELTDSGLELSITTPNQEAAPALLPPPPPAVLQTHVSQDGRAPDNAQEEKSTSPSGDSGINVDIGTVEPPLLSPPVVPTILPGKGSILEQKIEEQAQESAQEFQNFLDSQPGQSLLPAAPAAPAPPTPLDEDQVIAEEKETPERSRYSPSALTQPFTLPPVDLRQTPTEELVMSSSSESESEPDDSKYKNIRVDEVDKKRSSMSSEPPEEERPGSTEGVFLATMVSVASSEEGSSSEEEAEPQDVTMSPPSAKQLRDQFFNDMKPTSGLENNIMSPGTHPVNNTEEIHETRTPPPTKQIRVSKESSENQAILDEQAGTSSPALPSLVDPSKPDSRGGLQGVNGTPEGSFMV</sequence>
<feature type="region of interest" description="Disordered" evidence="1">
    <location>
        <begin position="444"/>
        <end position="957"/>
    </location>
</feature>
<feature type="compositionally biased region" description="Pro residues" evidence="1">
    <location>
        <begin position="469"/>
        <end position="489"/>
    </location>
</feature>
<feature type="compositionally biased region" description="Basic and acidic residues" evidence="1">
    <location>
        <begin position="790"/>
        <end position="806"/>
    </location>
</feature>
<feature type="compositionally biased region" description="Basic and acidic residues" evidence="1">
    <location>
        <begin position="444"/>
        <end position="465"/>
    </location>
</feature>
<dbReference type="PRINTS" id="PR01217">
    <property type="entry name" value="PRICHEXTENSN"/>
</dbReference>
<feature type="domain" description="PDZ" evidence="3">
    <location>
        <begin position="153"/>
        <end position="225"/>
    </location>
</feature>
<feature type="region of interest" description="Disordered" evidence="1">
    <location>
        <begin position="102"/>
        <end position="135"/>
    </location>
</feature>
<feature type="region of interest" description="Disordered" evidence="1">
    <location>
        <begin position="406"/>
        <end position="432"/>
    </location>
</feature>
<gene>
    <name evidence="4" type="primary">AHNAK2</name>
    <name evidence="4" type="ORF">BLAG_LOCUS18269</name>
</gene>
<dbReference type="InterPro" id="IPR036034">
    <property type="entry name" value="PDZ_sf"/>
</dbReference>
<feature type="compositionally biased region" description="Basic and acidic residues" evidence="1">
    <location>
        <begin position="390"/>
        <end position="401"/>
    </location>
</feature>
<evidence type="ECO:0000256" key="1">
    <source>
        <dbReference type="SAM" id="MobiDB-lite"/>
    </source>
</evidence>
<feature type="compositionally biased region" description="Basic and acidic residues" evidence="1">
    <location>
        <begin position="598"/>
        <end position="609"/>
    </location>
</feature>
<dbReference type="AlphaFoldDB" id="A0A8J9ZVK7"/>
<keyword evidence="2" id="KW-0472">Membrane</keyword>
<organism evidence="4 5">
    <name type="scientific">Branchiostoma lanceolatum</name>
    <name type="common">Common lancelet</name>
    <name type="synonym">Amphioxus lanceolatum</name>
    <dbReference type="NCBI Taxonomy" id="7740"/>
    <lineage>
        <taxon>Eukaryota</taxon>
        <taxon>Metazoa</taxon>
        <taxon>Chordata</taxon>
        <taxon>Cephalochordata</taxon>
        <taxon>Leptocardii</taxon>
        <taxon>Amphioxiformes</taxon>
        <taxon>Branchiostomatidae</taxon>
        <taxon>Branchiostoma</taxon>
    </lineage>
</organism>
<keyword evidence="2" id="KW-1133">Transmembrane helix</keyword>
<dbReference type="Pfam" id="PF00595">
    <property type="entry name" value="PDZ"/>
    <property type="match status" value="1"/>
</dbReference>
<evidence type="ECO:0000256" key="2">
    <source>
        <dbReference type="SAM" id="Phobius"/>
    </source>
</evidence>
<evidence type="ECO:0000259" key="3">
    <source>
        <dbReference type="SMART" id="SM00228"/>
    </source>
</evidence>
<dbReference type="EMBL" id="OV696689">
    <property type="protein sequence ID" value="CAH1263632.1"/>
    <property type="molecule type" value="Genomic_DNA"/>
</dbReference>
<protein>
    <submittedName>
        <fullName evidence="4">AHNAK2 protein</fullName>
    </submittedName>
</protein>
<feature type="compositionally biased region" description="Basic and acidic residues" evidence="1">
    <location>
        <begin position="742"/>
        <end position="752"/>
    </location>
</feature>
<accession>A0A8J9ZVK7</accession>
<proteinExistence type="predicted"/>
<dbReference type="OrthoDB" id="447516at2759"/>
<feature type="compositionally biased region" description="Pro residues" evidence="1">
    <location>
        <begin position="501"/>
        <end position="577"/>
    </location>
</feature>
<feature type="region of interest" description="Disordered" evidence="1">
    <location>
        <begin position="382"/>
        <end position="401"/>
    </location>
</feature>
<dbReference type="InterPro" id="IPR001478">
    <property type="entry name" value="PDZ"/>
</dbReference>
<keyword evidence="2" id="KW-0812">Transmembrane</keyword>
<feature type="compositionally biased region" description="Polar residues" evidence="1">
    <location>
        <begin position="874"/>
        <end position="890"/>
    </location>
</feature>
<feature type="transmembrane region" description="Helical" evidence="2">
    <location>
        <begin position="37"/>
        <end position="61"/>
    </location>
</feature>